<accession>A0A286RJU7</accession>
<reference evidence="1 2" key="1">
    <citation type="journal article" name="Front. Microbiol.">
        <title>Sugar Metabolism of the First Thermophilic Planctomycete Thermogutta terrifontis: Comparative Genomic and Transcriptomic Approaches.</title>
        <authorList>
            <person name="Elcheninov A.G."/>
            <person name="Menzel P."/>
            <person name="Gudbergsdottir S.R."/>
            <person name="Slesarev A.I."/>
            <person name="Kadnikov V.V."/>
            <person name="Krogh A."/>
            <person name="Bonch-Osmolovskaya E.A."/>
            <person name="Peng X."/>
            <person name="Kublanov I.V."/>
        </authorList>
    </citation>
    <scope>NUCLEOTIDE SEQUENCE [LARGE SCALE GENOMIC DNA]</scope>
    <source>
        <strain evidence="1 2">R1</strain>
    </source>
</reference>
<name>A0A286RJU7_9BACT</name>
<dbReference type="Proteomes" id="UP000215086">
    <property type="component" value="Chromosome"/>
</dbReference>
<dbReference type="AlphaFoldDB" id="A0A286RJU7"/>
<sequence>MFGFVNASGVPDITPHGRCLYRVVLLDDDGQPIREFRHCHTLRVNLTLCDCGDTVVSFRWRLGHSKSVHTHHCDHAETEKQPKPSVPHHVQLTQCFHRHRVISLVTSSSGGPEPVRV</sequence>
<evidence type="ECO:0000313" key="1">
    <source>
        <dbReference type="EMBL" id="ASV76238.1"/>
    </source>
</evidence>
<protein>
    <submittedName>
        <fullName evidence="1">Uncharacterized protein</fullName>
    </submittedName>
</protein>
<organism evidence="1 2">
    <name type="scientific">Thermogutta terrifontis</name>
    <dbReference type="NCBI Taxonomy" id="1331910"/>
    <lineage>
        <taxon>Bacteria</taxon>
        <taxon>Pseudomonadati</taxon>
        <taxon>Planctomycetota</taxon>
        <taxon>Planctomycetia</taxon>
        <taxon>Pirellulales</taxon>
        <taxon>Thermoguttaceae</taxon>
        <taxon>Thermogutta</taxon>
    </lineage>
</organism>
<evidence type="ECO:0000313" key="2">
    <source>
        <dbReference type="Proteomes" id="UP000215086"/>
    </source>
</evidence>
<dbReference type="KEGG" id="ttf:THTE_3637"/>
<gene>
    <name evidence="1" type="ORF">THTE_3637</name>
</gene>
<proteinExistence type="predicted"/>
<keyword evidence="2" id="KW-1185">Reference proteome</keyword>
<dbReference type="EMBL" id="CP018477">
    <property type="protein sequence ID" value="ASV76238.1"/>
    <property type="molecule type" value="Genomic_DNA"/>
</dbReference>